<proteinExistence type="predicted"/>
<feature type="compositionally biased region" description="Basic and acidic residues" evidence="7">
    <location>
        <begin position="111"/>
        <end position="127"/>
    </location>
</feature>
<evidence type="ECO:0000256" key="1">
    <source>
        <dbReference type="ARBA" id="ARBA00001947"/>
    </source>
</evidence>
<evidence type="ECO:0000313" key="9">
    <source>
        <dbReference type="EMBL" id="KAK8761349.1"/>
    </source>
</evidence>
<dbReference type="InterPro" id="IPR000642">
    <property type="entry name" value="Peptidase_M41"/>
</dbReference>
<dbReference type="Gene3D" id="1.20.58.760">
    <property type="entry name" value="Peptidase M41"/>
    <property type="match status" value="1"/>
</dbReference>
<protein>
    <recommendedName>
        <fullName evidence="8">Peptidase M41 domain-containing protein</fullName>
    </recommendedName>
</protein>
<gene>
    <name evidence="9" type="ORF">V5799_027386</name>
</gene>
<keyword evidence="4" id="KW-0862">Zinc</keyword>
<comment type="caution">
    <text evidence="9">The sequence shown here is derived from an EMBL/GenBank/DDBJ whole genome shotgun (WGS) entry which is preliminary data.</text>
</comment>
<dbReference type="GO" id="GO:0004222">
    <property type="term" value="F:metalloendopeptidase activity"/>
    <property type="evidence" value="ECO:0007669"/>
    <property type="project" value="InterPro"/>
</dbReference>
<keyword evidence="6" id="KW-0645">Protease</keyword>
<dbReference type="SUPFAM" id="SSF140990">
    <property type="entry name" value="FtsH protease domain-like"/>
    <property type="match status" value="1"/>
</dbReference>
<comment type="cofactor">
    <cofactor evidence="1">
        <name>Zn(2+)</name>
        <dbReference type="ChEBI" id="CHEBI:29105"/>
    </cofactor>
</comment>
<evidence type="ECO:0000256" key="4">
    <source>
        <dbReference type="ARBA" id="ARBA00022833"/>
    </source>
</evidence>
<evidence type="ECO:0000256" key="7">
    <source>
        <dbReference type="SAM" id="MobiDB-lite"/>
    </source>
</evidence>
<dbReference type="EMBL" id="JARKHS020031271">
    <property type="protein sequence ID" value="KAK8761349.1"/>
    <property type="molecule type" value="Genomic_DNA"/>
</dbReference>
<dbReference type="AlphaFoldDB" id="A0AAQ4DFV9"/>
<organism evidence="9 10">
    <name type="scientific">Amblyomma americanum</name>
    <name type="common">Lone star tick</name>
    <dbReference type="NCBI Taxonomy" id="6943"/>
    <lineage>
        <taxon>Eukaryota</taxon>
        <taxon>Metazoa</taxon>
        <taxon>Ecdysozoa</taxon>
        <taxon>Arthropoda</taxon>
        <taxon>Chelicerata</taxon>
        <taxon>Arachnida</taxon>
        <taxon>Acari</taxon>
        <taxon>Parasitiformes</taxon>
        <taxon>Ixodida</taxon>
        <taxon>Ixodoidea</taxon>
        <taxon>Ixodidae</taxon>
        <taxon>Amblyomminae</taxon>
        <taxon>Amblyomma</taxon>
    </lineage>
</organism>
<keyword evidence="6" id="KW-0378">Hydrolase</keyword>
<dbReference type="GO" id="GO:0004176">
    <property type="term" value="F:ATP-dependent peptidase activity"/>
    <property type="evidence" value="ECO:0007669"/>
    <property type="project" value="InterPro"/>
</dbReference>
<keyword evidence="6" id="KW-0482">Metalloprotease</keyword>
<evidence type="ECO:0000256" key="2">
    <source>
        <dbReference type="ARBA" id="ARBA00022723"/>
    </source>
</evidence>
<feature type="compositionally biased region" description="Polar residues" evidence="7">
    <location>
        <begin position="130"/>
        <end position="142"/>
    </location>
</feature>
<dbReference type="GO" id="GO:0005524">
    <property type="term" value="F:ATP binding"/>
    <property type="evidence" value="ECO:0007669"/>
    <property type="project" value="UniProtKB-KW"/>
</dbReference>
<keyword evidence="5" id="KW-0067">ATP-binding</keyword>
<keyword evidence="3" id="KW-0547">Nucleotide-binding</keyword>
<reference evidence="9 10" key="1">
    <citation type="journal article" date="2023" name="Arcadia Sci">
        <title>De novo assembly of a long-read Amblyomma americanum tick genome.</title>
        <authorList>
            <person name="Chou S."/>
            <person name="Poskanzer K.E."/>
            <person name="Rollins M."/>
            <person name="Thuy-Boun P.S."/>
        </authorList>
    </citation>
    <scope>NUCLEOTIDE SEQUENCE [LARGE SCALE GENOMIC DNA]</scope>
    <source>
        <strain evidence="9">F_SG_1</strain>
        <tissue evidence="9">Salivary glands</tissue>
    </source>
</reference>
<evidence type="ECO:0000256" key="3">
    <source>
        <dbReference type="ARBA" id="ARBA00022741"/>
    </source>
</evidence>
<dbReference type="GO" id="GO:0034982">
    <property type="term" value="P:mitochondrial protein processing"/>
    <property type="evidence" value="ECO:0007669"/>
    <property type="project" value="TreeGrafter"/>
</dbReference>
<dbReference type="InterPro" id="IPR050928">
    <property type="entry name" value="ATP-dep_Zn_Metalloprotease"/>
</dbReference>
<feature type="domain" description="Peptidase M41" evidence="8">
    <location>
        <begin position="1"/>
        <end position="89"/>
    </location>
</feature>
<dbReference type="PANTHER" id="PTHR43655:SF8">
    <property type="entry name" value="PARAPLEGIN"/>
    <property type="match status" value="1"/>
</dbReference>
<feature type="region of interest" description="Disordered" evidence="7">
    <location>
        <begin position="105"/>
        <end position="142"/>
    </location>
</feature>
<dbReference type="GO" id="GO:0005745">
    <property type="term" value="C:m-AAA complex"/>
    <property type="evidence" value="ECO:0007669"/>
    <property type="project" value="TreeGrafter"/>
</dbReference>
<evidence type="ECO:0000259" key="8">
    <source>
        <dbReference type="Pfam" id="PF01434"/>
    </source>
</evidence>
<dbReference type="PANTHER" id="PTHR43655">
    <property type="entry name" value="ATP-DEPENDENT PROTEASE"/>
    <property type="match status" value="1"/>
</dbReference>
<evidence type="ECO:0000313" key="10">
    <source>
        <dbReference type="Proteomes" id="UP001321473"/>
    </source>
</evidence>
<dbReference type="GO" id="GO:0046872">
    <property type="term" value="F:metal ion binding"/>
    <property type="evidence" value="ECO:0007669"/>
    <property type="project" value="UniProtKB-KW"/>
</dbReference>
<accession>A0AAQ4DFV9</accession>
<dbReference type="Proteomes" id="UP001321473">
    <property type="component" value="Unassembled WGS sequence"/>
</dbReference>
<evidence type="ECO:0000256" key="6">
    <source>
        <dbReference type="ARBA" id="ARBA00023049"/>
    </source>
</evidence>
<sequence>MAYAMIHQYGMDPVIGPLSFPAEEEGQTVVGRKPYSRRLANTIDEQARLVVARAYKETERVLQQNSDKLKLLAGELLKREVLNYADIEALIGPPPFGKKQLIEVLDLGPDSSDKKNSKPSSEREGPHGKPQQNLSGATGTST</sequence>
<keyword evidence="2" id="KW-0479">Metal-binding</keyword>
<dbReference type="Pfam" id="PF01434">
    <property type="entry name" value="Peptidase_M41"/>
    <property type="match status" value="1"/>
</dbReference>
<name>A0AAQ4DFV9_AMBAM</name>
<keyword evidence="10" id="KW-1185">Reference proteome</keyword>
<dbReference type="InterPro" id="IPR037219">
    <property type="entry name" value="Peptidase_M41-like"/>
</dbReference>
<evidence type="ECO:0000256" key="5">
    <source>
        <dbReference type="ARBA" id="ARBA00022840"/>
    </source>
</evidence>